<dbReference type="InterPro" id="IPR035812">
    <property type="entry name" value="m-THF_DH_NAD-bd"/>
</dbReference>
<dbReference type="SUPFAM" id="SSF51735">
    <property type="entry name" value="NAD(P)-binding Rossmann-fold domains"/>
    <property type="match status" value="1"/>
</dbReference>
<name>A0A507CZ05_9FUNG</name>
<dbReference type="Proteomes" id="UP000320475">
    <property type="component" value="Unassembled WGS sequence"/>
</dbReference>
<proteinExistence type="predicted"/>
<dbReference type="VEuPathDB" id="FungiDB:SeMB42_g04425"/>
<keyword evidence="1" id="KW-0554">One-carbon metabolism</keyword>
<dbReference type="GO" id="GO:0006730">
    <property type="term" value="P:one-carbon metabolic process"/>
    <property type="evidence" value="ECO:0007669"/>
    <property type="project" value="UniProtKB-KW"/>
</dbReference>
<feature type="domain" description="Tetrahydrofolate dehydrogenase/cyclohydrolase catalytic" evidence="3">
    <location>
        <begin position="47"/>
        <end position="149"/>
    </location>
</feature>
<evidence type="ECO:0000313" key="6">
    <source>
        <dbReference type="EMBL" id="TPX44140.1"/>
    </source>
</evidence>
<dbReference type="AlphaFoldDB" id="A0A507CZ05"/>
<sequence>MTTKRQSHHLLWEVPDSSSGQQSKKIRRLRPAMTTDSVCQVVSPVDVAAPFLDEIKRKLSNAKEKPLLVAFLANGDPAAKKYAEWTAKTCRQADVEFELREVPRTQLEEAIMEANEDVKVNGMMSYFPVFGGTQDQYLQNLVDINKDVEGLSHQCRVNMYHNVRFLDSEKTQKCIIPCTPLAVIKILEYVGVYSKILPYGNRLYGKTITVINRSEVVGRPLAALLANDGAKVFSVDEHGLLEFHRGQGLKLRKHEVFETTFTLDQALGSSDVVITGVPSDKYKVDTSKLKDGVIAINFSSAKNFYDDITSKASIFVASIGKVTVAMLLRNLLRVAENQAVARGEERNLYGP</sequence>
<evidence type="ECO:0008006" key="9">
    <source>
        <dbReference type="Google" id="ProtNLM"/>
    </source>
</evidence>
<dbReference type="Pfam" id="PF02882">
    <property type="entry name" value="THF_DHG_CYH_C"/>
    <property type="match status" value="1"/>
</dbReference>
<dbReference type="InterPro" id="IPR020630">
    <property type="entry name" value="THF_DH/CycHdrlase_cat_dom"/>
</dbReference>
<dbReference type="InterPro" id="IPR020631">
    <property type="entry name" value="THF_DH/CycHdrlase_NAD-bd_dom"/>
</dbReference>
<dbReference type="Gene3D" id="3.40.50.10860">
    <property type="entry name" value="Leucine Dehydrogenase, chain A, domain 1"/>
    <property type="match status" value="1"/>
</dbReference>
<dbReference type="GO" id="GO:0004488">
    <property type="term" value="F:methylenetetrahydrofolate dehydrogenase (NADP+) activity"/>
    <property type="evidence" value="ECO:0007669"/>
    <property type="project" value="InterPro"/>
</dbReference>
<protein>
    <recommendedName>
        <fullName evidence="9">Tetrahydrofolate dehydrogenase/cyclohydrolase NAD(P)-binding domain-containing protein</fullName>
    </recommendedName>
</protein>
<dbReference type="OrthoDB" id="41403at2759"/>
<evidence type="ECO:0000256" key="2">
    <source>
        <dbReference type="SAM" id="MobiDB-lite"/>
    </source>
</evidence>
<dbReference type="PANTHER" id="PTHR48099">
    <property type="entry name" value="C-1-TETRAHYDROFOLATE SYNTHASE, CYTOPLASMIC-RELATED"/>
    <property type="match status" value="1"/>
</dbReference>
<dbReference type="InterPro" id="IPR000672">
    <property type="entry name" value="THF_DH/CycHdrlase"/>
</dbReference>
<dbReference type="GO" id="GO:0009113">
    <property type="term" value="P:purine nucleobase biosynthetic process"/>
    <property type="evidence" value="ECO:0007669"/>
    <property type="project" value="TreeGrafter"/>
</dbReference>
<dbReference type="FunFam" id="3.40.50.10860:FF:000012">
    <property type="entry name" value="Methylenetetrahydrofolate dehydrogenase [NAD(+)]"/>
    <property type="match status" value="1"/>
</dbReference>
<keyword evidence="7" id="KW-1185">Reference proteome</keyword>
<dbReference type="PANTHER" id="PTHR48099:SF3">
    <property type="entry name" value="METHYLENETETRAHYDROFOLATE DEHYDROGENASE [NAD(+)]"/>
    <property type="match status" value="1"/>
</dbReference>
<organism evidence="6 7">
    <name type="scientific">Synchytrium endobioticum</name>
    <dbReference type="NCBI Taxonomy" id="286115"/>
    <lineage>
        <taxon>Eukaryota</taxon>
        <taxon>Fungi</taxon>
        <taxon>Fungi incertae sedis</taxon>
        <taxon>Chytridiomycota</taxon>
        <taxon>Chytridiomycota incertae sedis</taxon>
        <taxon>Chytridiomycetes</taxon>
        <taxon>Synchytriales</taxon>
        <taxon>Synchytriaceae</taxon>
        <taxon>Synchytrium</taxon>
    </lineage>
</organism>
<gene>
    <name evidence="5" type="ORF">SeLEV6574_g06773</name>
    <name evidence="6" type="ORF">SeMB42_g04425</name>
</gene>
<dbReference type="Pfam" id="PF00763">
    <property type="entry name" value="THF_DHG_CYH"/>
    <property type="match status" value="1"/>
</dbReference>
<dbReference type="GO" id="GO:0004487">
    <property type="term" value="F:methylenetetrahydrofolate dehydrogenase (NAD+) activity"/>
    <property type="evidence" value="ECO:0007669"/>
    <property type="project" value="TreeGrafter"/>
</dbReference>
<dbReference type="PRINTS" id="PR00085">
    <property type="entry name" value="THFDHDRGNASE"/>
</dbReference>
<evidence type="ECO:0000313" key="8">
    <source>
        <dbReference type="Proteomes" id="UP000320475"/>
    </source>
</evidence>
<evidence type="ECO:0000313" key="7">
    <source>
        <dbReference type="Proteomes" id="UP000317494"/>
    </source>
</evidence>
<reference evidence="7 8" key="1">
    <citation type="journal article" date="2019" name="Sci. Rep.">
        <title>Comparative genomics of chytrid fungi reveal insights into the obligate biotrophic and pathogenic lifestyle of Synchytrium endobioticum.</title>
        <authorList>
            <person name="van de Vossenberg B.T.L.H."/>
            <person name="Warris S."/>
            <person name="Nguyen H.D.T."/>
            <person name="van Gent-Pelzer M.P.E."/>
            <person name="Joly D.L."/>
            <person name="van de Geest H.C."/>
            <person name="Bonants P.J.M."/>
            <person name="Smith D.S."/>
            <person name="Levesque C.A."/>
            <person name="van der Lee T.A.J."/>
        </authorList>
    </citation>
    <scope>NUCLEOTIDE SEQUENCE [LARGE SCALE GENOMIC DNA]</scope>
    <source>
        <strain evidence="5 8">LEV6574</strain>
        <strain evidence="6 7">MB42</strain>
    </source>
</reference>
<evidence type="ECO:0000313" key="5">
    <source>
        <dbReference type="EMBL" id="TPX40122.1"/>
    </source>
</evidence>
<dbReference type="Proteomes" id="UP000317494">
    <property type="component" value="Unassembled WGS sequence"/>
</dbReference>
<dbReference type="EMBL" id="QEAN01000178">
    <property type="protein sequence ID" value="TPX44140.1"/>
    <property type="molecule type" value="Genomic_DNA"/>
</dbReference>
<feature type="domain" description="Tetrahydrofolate dehydrogenase/cyclohydrolase NAD(P)-binding" evidence="4">
    <location>
        <begin position="177"/>
        <end position="237"/>
    </location>
</feature>
<dbReference type="EMBL" id="QEAM01000411">
    <property type="protein sequence ID" value="TPX40122.1"/>
    <property type="molecule type" value="Genomic_DNA"/>
</dbReference>
<dbReference type="STRING" id="286115.A0A507CZ05"/>
<comment type="caution">
    <text evidence="6">The sequence shown here is derived from an EMBL/GenBank/DDBJ whole genome shotgun (WGS) entry which is preliminary data.</text>
</comment>
<dbReference type="InterPro" id="IPR046346">
    <property type="entry name" value="Aminoacid_DH-like_N_sf"/>
</dbReference>
<dbReference type="GO" id="GO:0005829">
    <property type="term" value="C:cytosol"/>
    <property type="evidence" value="ECO:0007669"/>
    <property type="project" value="TreeGrafter"/>
</dbReference>
<dbReference type="CDD" id="cd01079">
    <property type="entry name" value="NAD_bind_m-THF_DH"/>
    <property type="match status" value="1"/>
</dbReference>
<evidence type="ECO:0000259" key="4">
    <source>
        <dbReference type="Pfam" id="PF02882"/>
    </source>
</evidence>
<evidence type="ECO:0000256" key="1">
    <source>
        <dbReference type="ARBA" id="ARBA00022563"/>
    </source>
</evidence>
<accession>A0A507CZ05</accession>
<dbReference type="SUPFAM" id="SSF53223">
    <property type="entry name" value="Aminoacid dehydrogenase-like, N-terminal domain"/>
    <property type="match status" value="1"/>
</dbReference>
<dbReference type="Gene3D" id="3.40.50.720">
    <property type="entry name" value="NAD(P)-binding Rossmann-like Domain"/>
    <property type="match status" value="1"/>
</dbReference>
<feature type="region of interest" description="Disordered" evidence="2">
    <location>
        <begin position="1"/>
        <end position="24"/>
    </location>
</feature>
<evidence type="ECO:0000259" key="3">
    <source>
        <dbReference type="Pfam" id="PF00763"/>
    </source>
</evidence>
<dbReference type="InterPro" id="IPR036291">
    <property type="entry name" value="NAD(P)-bd_dom_sf"/>
</dbReference>